<keyword evidence="5 8" id="KW-0067">ATP-binding</keyword>
<dbReference type="InterPro" id="IPR050763">
    <property type="entry name" value="ABC_transporter_ATP-binding"/>
</dbReference>
<organism evidence="8 9">
    <name type="scientific">Agrococcus carbonis</name>
    <dbReference type="NCBI Taxonomy" id="684552"/>
    <lineage>
        <taxon>Bacteria</taxon>
        <taxon>Bacillati</taxon>
        <taxon>Actinomycetota</taxon>
        <taxon>Actinomycetes</taxon>
        <taxon>Micrococcales</taxon>
        <taxon>Microbacteriaceae</taxon>
        <taxon>Agrococcus</taxon>
    </lineage>
</organism>
<reference evidence="9" key="1">
    <citation type="submission" date="2016-10" db="EMBL/GenBank/DDBJ databases">
        <authorList>
            <person name="Varghese N."/>
            <person name="Submissions S."/>
        </authorList>
    </citation>
    <scope>NUCLEOTIDE SEQUENCE [LARGE SCALE GENOMIC DNA]</scope>
    <source>
        <strain evidence="9">DSM 22965</strain>
    </source>
</reference>
<evidence type="ECO:0000313" key="8">
    <source>
        <dbReference type="EMBL" id="SDS05569.1"/>
    </source>
</evidence>
<dbReference type="PANTHER" id="PTHR42711:SF5">
    <property type="entry name" value="ABC TRANSPORTER ATP-BINDING PROTEIN NATA"/>
    <property type="match status" value="1"/>
</dbReference>
<dbReference type="GO" id="GO:0005524">
    <property type="term" value="F:ATP binding"/>
    <property type="evidence" value="ECO:0007669"/>
    <property type="project" value="UniProtKB-KW"/>
</dbReference>
<evidence type="ECO:0000256" key="4">
    <source>
        <dbReference type="ARBA" id="ARBA00022741"/>
    </source>
</evidence>
<dbReference type="GO" id="GO:0046677">
    <property type="term" value="P:response to antibiotic"/>
    <property type="evidence" value="ECO:0007669"/>
    <property type="project" value="UniProtKB-KW"/>
</dbReference>
<sequence length="315" mass="34234">MEDRVIVTRGLEKRFGRVRALDGLDLEVAAGDVHGFLGPNGSGKSTTIRVLLGMLRATGGEARVLGMDPWRDAVAIHRRVASVPGDVTLWPGLTGGEAIDAITRLRGHRAPASGRARLIEAFDFDPRRRSKTYSKGNRQKVALIAAFASEADLYILDEPTSGLDPLMESVFQAEIRRVAERGATVLLSSHILSEVERLCDRVSIIRDGRIVEAGTLDELRHLHHSVLAYRGPVPPPGLPLDDVEVDDGRVRASVAPEHLAAVLRWLGERGAEGVTLTPPSLEELFLRHYGDEQRVATARGERAIGQSHAEARDGG</sequence>
<dbReference type="InterPro" id="IPR027417">
    <property type="entry name" value="P-loop_NTPase"/>
</dbReference>
<dbReference type="EMBL" id="LT629734">
    <property type="protein sequence ID" value="SDS05569.1"/>
    <property type="molecule type" value="Genomic_DNA"/>
</dbReference>
<dbReference type="STRING" id="684552.SAMN04489719_1435"/>
<dbReference type="Pfam" id="PF00005">
    <property type="entry name" value="ABC_tran"/>
    <property type="match status" value="1"/>
</dbReference>
<dbReference type="PROSITE" id="PS00211">
    <property type="entry name" value="ABC_TRANSPORTER_1"/>
    <property type="match status" value="1"/>
</dbReference>
<dbReference type="Gene3D" id="3.40.50.300">
    <property type="entry name" value="P-loop containing nucleotide triphosphate hydrolases"/>
    <property type="match status" value="1"/>
</dbReference>
<proteinExistence type="inferred from homology"/>
<comment type="subcellular location">
    <subcellularLocation>
        <location evidence="1">Cell membrane</location>
        <topology evidence="1">Peripheral membrane protein</topology>
    </subcellularLocation>
</comment>
<dbReference type="GO" id="GO:0005886">
    <property type="term" value="C:plasma membrane"/>
    <property type="evidence" value="ECO:0007669"/>
    <property type="project" value="UniProtKB-SubCell"/>
</dbReference>
<feature type="domain" description="ABC transporter" evidence="7">
    <location>
        <begin position="6"/>
        <end position="232"/>
    </location>
</feature>
<evidence type="ECO:0000256" key="2">
    <source>
        <dbReference type="ARBA" id="ARBA00005417"/>
    </source>
</evidence>
<evidence type="ECO:0000256" key="6">
    <source>
        <dbReference type="ARBA" id="ARBA00023251"/>
    </source>
</evidence>
<evidence type="ECO:0000256" key="1">
    <source>
        <dbReference type="ARBA" id="ARBA00004202"/>
    </source>
</evidence>
<dbReference type="Proteomes" id="UP000199649">
    <property type="component" value="Chromosome I"/>
</dbReference>
<evidence type="ECO:0000256" key="3">
    <source>
        <dbReference type="ARBA" id="ARBA00022448"/>
    </source>
</evidence>
<dbReference type="OrthoDB" id="9804819at2"/>
<keyword evidence="9" id="KW-1185">Reference proteome</keyword>
<evidence type="ECO:0000259" key="7">
    <source>
        <dbReference type="PROSITE" id="PS50893"/>
    </source>
</evidence>
<dbReference type="SUPFAM" id="SSF52540">
    <property type="entry name" value="P-loop containing nucleoside triphosphate hydrolases"/>
    <property type="match status" value="1"/>
</dbReference>
<dbReference type="PROSITE" id="PS50893">
    <property type="entry name" value="ABC_TRANSPORTER_2"/>
    <property type="match status" value="1"/>
</dbReference>
<evidence type="ECO:0000313" key="9">
    <source>
        <dbReference type="Proteomes" id="UP000199649"/>
    </source>
</evidence>
<evidence type="ECO:0000256" key="5">
    <source>
        <dbReference type="ARBA" id="ARBA00022840"/>
    </source>
</evidence>
<dbReference type="InterPro" id="IPR017871">
    <property type="entry name" value="ABC_transporter-like_CS"/>
</dbReference>
<keyword evidence="4" id="KW-0547">Nucleotide-binding</keyword>
<dbReference type="InterPro" id="IPR003593">
    <property type="entry name" value="AAA+_ATPase"/>
</dbReference>
<accession>A0A1H1P4M7</accession>
<gene>
    <name evidence="8" type="ORF">SAMN04489719_1435</name>
</gene>
<comment type="similarity">
    <text evidence="2">Belongs to the ABC transporter superfamily.</text>
</comment>
<dbReference type="GO" id="GO:0016887">
    <property type="term" value="F:ATP hydrolysis activity"/>
    <property type="evidence" value="ECO:0007669"/>
    <property type="project" value="InterPro"/>
</dbReference>
<dbReference type="CDD" id="cd03230">
    <property type="entry name" value="ABC_DR_subfamily_A"/>
    <property type="match status" value="1"/>
</dbReference>
<protein>
    <submittedName>
        <fullName evidence="8">ABC-2 type transport system ATP-binding protein</fullName>
    </submittedName>
</protein>
<keyword evidence="6" id="KW-0046">Antibiotic resistance</keyword>
<name>A0A1H1P4M7_9MICO</name>
<dbReference type="AlphaFoldDB" id="A0A1H1P4M7"/>
<keyword evidence="3" id="KW-0813">Transport</keyword>
<dbReference type="SMART" id="SM00382">
    <property type="entry name" value="AAA"/>
    <property type="match status" value="1"/>
</dbReference>
<dbReference type="RefSeq" id="WP_092666375.1">
    <property type="nucleotide sequence ID" value="NZ_LT629734.1"/>
</dbReference>
<dbReference type="PANTHER" id="PTHR42711">
    <property type="entry name" value="ABC TRANSPORTER ATP-BINDING PROTEIN"/>
    <property type="match status" value="1"/>
</dbReference>
<dbReference type="InterPro" id="IPR003439">
    <property type="entry name" value="ABC_transporter-like_ATP-bd"/>
</dbReference>